<dbReference type="OrthoDB" id="9811590at2"/>
<keyword evidence="2 8" id="KW-1003">Cell membrane</keyword>
<keyword evidence="1 8" id="KW-0813">Transport</keyword>
<dbReference type="Pfam" id="PF02659">
    <property type="entry name" value="Mntp"/>
    <property type="match status" value="1"/>
</dbReference>
<keyword evidence="5 8" id="KW-0406">Ion transport</keyword>
<dbReference type="InterPro" id="IPR022929">
    <property type="entry name" value="Put_MntP"/>
</dbReference>
<evidence type="ECO:0000256" key="1">
    <source>
        <dbReference type="ARBA" id="ARBA00022448"/>
    </source>
</evidence>
<keyword evidence="3 8" id="KW-0812">Transmembrane</keyword>
<keyword evidence="7 8" id="KW-0464">Manganese</keyword>
<dbReference type="RefSeq" id="WP_131911930.1">
    <property type="nucleotide sequence ID" value="NZ_OU594967.1"/>
</dbReference>
<dbReference type="PANTHER" id="PTHR35529:SF1">
    <property type="entry name" value="MANGANESE EFFLUX PUMP MNTP-RELATED"/>
    <property type="match status" value="1"/>
</dbReference>
<comment type="similarity">
    <text evidence="8">Belongs to the MntP (TC 9.B.29) family.</text>
</comment>
<feature type="transmembrane region" description="Helical" evidence="8">
    <location>
        <begin position="137"/>
        <end position="158"/>
    </location>
</feature>
<comment type="subcellular location">
    <subcellularLocation>
        <location evidence="8">Cell membrane</location>
        <topology evidence="8">Multi-pass membrane protein</topology>
    </subcellularLocation>
</comment>
<evidence type="ECO:0000256" key="4">
    <source>
        <dbReference type="ARBA" id="ARBA00022989"/>
    </source>
</evidence>
<feature type="transmembrane region" description="Helical" evidence="8">
    <location>
        <begin position="170"/>
        <end position="187"/>
    </location>
</feature>
<proteinExistence type="inferred from homology"/>
<evidence type="ECO:0000256" key="7">
    <source>
        <dbReference type="ARBA" id="ARBA00023211"/>
    </source>
</evidence>
<name>A0A4R1K4D7_9GAMM</name>
<feature type="transmembrane region" description="Helical" evidence="8">
    <location>
        <begin position="39"/>
        <end position="65"/>
    </location>
</feature>
<comment type="caution">
    <text evidence="9">The sequence shown here is derived from an EMBL/GenBank/DDBJ whole genome shotgun (WGS) entry which is preliminary data.</text>
</comment>
<evidence type="ECO:0000256" key="8">
    <source>
        <dbReference type="HAMAP-Rule" id="MF_01521"/>
    </source>
</evidence>
<dbReference type="Proteomes" id="UP000295565">
    <property type="component" value="Unassembled WGS sequence"/>
</dbReference>
<keyword evidence="10" id="KW-1185">Reference proteome</keyword>
<dbReference type="HAMAP" id="MF_01521">
    <property type="entry name" value="MntP_pump"/>
    <property type="match status" value="1"/>
</dbReference>
<protein>
    <recommendedName>
        <fullName evidence="8">Putative manganese efflux pump MntP</fullName>
    </recommendedName>
</protein>
<evidence type="ECO:0000256" key="6">
    <source>
        <dbReference type="ARBA" id="ARBA00023136"/>
    </source>
</evidence>
<sequence>MNPIAFTFLALAMSTDAFAAAVGKGAAIKKPRFIDALKMGLLFGVIEAISPIIGWFAGHFAAGYINAWDHWIAFFMLAFLGINMIRNGCSTGEDAQGDDVVEKVVKPSLVALVFTAIGTSIDSAAVGVSLAFVNMNIYVAAFMIGLSTTVMVTLGVMVGRMVGQFFGNRAEIMGGMTLVTVGVWIVLEHTHMLTSI</sequence>
<dbReference type="InterPro" id="IPR003810">
    <property type="entry name" value="Mntp/YtaF"/>
</dbReference>
<evidence type="ECO:0000256" key="2">
    <source>
        <dbReference type="ARBA" id="ARBA00022475"/>
    </source>
</evidence>
<feature type="transmembrane region" description="Helical" evidence="8">
    <location>
        <begin position="71"/>
        <end position="89"/>
    </location>
</feature>
<organism evidence="9 10">
    <name type="scientific">Celerinatantimonas diazotrophica</name>
    <dbReference type="NCBI Taxonomy" id="412034"/>
    <lineage>
        <taxon>Bacteria</taxon>
        <taxon>Pseudomonadati</taxon>
        <taxon>Pseudomonadota</taxon>
        <taxon>Gammaproteobacteria</taxon>
        <taxon>Celerinatantimonadaceae</taxon>
        <taxon>Celerinatantimonas</taxon>
    </lineage>
</organism>
<evidence type="ECO:0000256" key="3">
    <source>
        <dbReference type="ARBA" id="ARBA00022692"/>
    </source>
</evidence>
<evidence type="ECO:0000256" key="5">
    <source>
        <dbReference type="ARBA" id="ARBA00023065"/>
    </source>
</evidence>
<evidence type="ECO:0000313" key="9">
    <source>
        <dbReference type="EMBL" id="TCK58996.1"/>
    </source>
</evidence>
<keyword evidence="4 8" id="KW-1133">Transmembrane helix</keyword>
<keyword evidence="6 8" id="KW-0472">Membrane</keyword>
<accession>A0A4R1K4D7</accession>
<dbReference type="EMBL" id="SMGD01000011">
    <property type="protein sequence ID" value="TCK58996.1"/>
    <property type="molecule type" value="Genomic_DNA"/>
</dbReference>
<dbReference type="PANTHER" id="PTHR35529">
    <property type="entry name" value="MANGANESE EFFLUX PUMP MNTP-RELATED"/>
    <property type="match status" value="1"/>
</dbReference>
<feature type="transmembrane region" description="Helical" evidence="8">
    <location>
        <begin position="109"/>
        <end position="131"/>
    </location>
</feature>
<comment type="function">
    <text evidence="8">Probably functions as a manganese efflux pump.</text>
</comment>
<dbReference type="GO" id="GO:0005886">
    <property type="term" value="C:plasma membrane"/>
    <property type="evidence" value="ECO:0007669"/>
    <property type="project" value="UniProtKB-SubCell"/>
</dbReference>
<reference evidence="9 10" key="1">
    <citation type="submission" date="2019-03" db="EMBL/GenBank/DDBJ databases">
        <title>Genomic Encyclopedia of Type Strains, Phase IV (KMG-IV): sequencing the most valuable type-strain genomes for metagenomic binning, comparative biology and taxonomic classification.</title>
        <authorList>
            <person name="Goeker M."/>
        </authorList>
    </citation>
    <scope>NUCLEOTIDE SEQUENCE [LARGE SCALE GENOMIC DNA]</scope>
    <source>
        <strain evidence="9 10">DSM 18577</strain>
    </source>
</reference>
<dbReference type="GO" id="GO:0005384">
    <property type="term" value="F:manganese ion transmembrane transporter activity"/>
    <property type="evidence" value="ECO:0007669"/>
    <property type="project" value="UniProtKB-UniRule"/>
</dbReference>
<dbReference type="AlphaFoldDB" id="A0A4R1K4D7"/>
<evidence type="ECO:0000313" key="10">
    <source>
        <dbReference type="Proteomes" id="UP000295565"/>
    </source>
</evidence>
<gene>
    <name evidence="8" type="primary">mntP</name>
    <name evidence="9" type="ORF">EV690_1159</name>
</gene>
<feature type="transmembrane region" description="Helical" evidence="8">
    <location>
        <begin position="6"/>
        <end position="27"/>
    </location>
</feature>